<dbReference type="InterPro" id="IPR012337">
    <property type="entry name" value="RNaseH-like_sf"/>
</dbReference>
<comment type="caution">
    <text evidence="2">The sequence shown here is derived from an EMBL/GenBank/DDBJ whole genome shotgun (WGS) entry which is preliminary data.</text>
</comment>
<dbReference type="Gene3D" id="3.30.420.10">
    <property type="entry name" value="Ribonuclease H-like superfamily/Ribonuclease H"/>
    <property type="match status" value="1"/>
</dbReference>
<evidence type="ECO:0000313" key="3">
    <source>
        <dbReference type="Proteomes" id="UP000177167"/>
    </source>
</evidence>
<evidence type="ECO:0000313" key="2">
    <source>
        <dbReference type="EMBL" id="OGN09667.1"/>
    </source>
</evidence>
<feature type="domain" description="RNase H type-1" evidence="1">
    <location>
        <begin position="1"/>
        <end position="145"/>
    </location>
</feature>
<evidence type="ECO:0000259" key="1">
    <source>
        <dbReference type="PROSITE" id="PS50879"/>
    </source>
</evidence>
<dbReference type="GO" id="GO:0003676">
    <property type="term" value="F:nucleic acid binding"/>
    <property type="evidence" value="ECO:0007669"/>
    <property type="project" value="InterPro"/>
</dbReference>
<dbReference type="PANTHER" id="PTHR46387">
    <property type="entry name" value="POLYNUCLEOTIDYL TRANSFERASE, RIBONUCLEASE H-LIKE SUPERFAMILY PROTEIN"/>
    <property type="match status" value="1"/>
</dbReference>
<accession>A0A1F8F947</accession>
<dbReference type="CDD" id="cd09279">
    <property type="entry name" value="RNase_HI_like"/>
    <property type="match status" value="1"/>
</dbReference>
<proteinExistence type="predicted"/>
<dbReference type="EMBL" id="MGJP01000030">
    <property type="protein sequence ID" value="OGN09667.1"/>
    <property type="molecule type" value="Genomic_DNA"/>
</dbReference>
<protein>
    <recommendedName>
        <fullName evidence="1">RNase H type-1 domain-containing protein</fullName>
    </recommendedName>
</protein>
<dbReference type="SUPFAM" id="SSF53098">
    <property type="entry name" value="Ribonuclease H-like"/>
    <property type="match status" value="1"/>
</dbReference>
<reference evidence="2 3" key="1">
    <citation type="journal article" date="2016" name="Nat. Commun.">
        <title>Thousands of microbial genomes shed light on interconnected biogeochemical processes in an aquifer system.</title>
        <authorList>
            <person name="Anantharaman K."/>
            <person name="Brown C.T."/>
            <person name="Hug L.A."/>
            <person name="Sharon I."/>
            <person name="Castelle C.J."/>
            <person name="Probst A.J."/>
            <person name="Thomas B.C."/>
            <person name="Singh A."/>
            <person name="Wilkins M.J."/>
            <person name="Karaoz U."/>
            <person name="Brodie E.L."/>
            <person name="Williams K.H."/>
            <person name="Hubbard S.S."/>
            <person name="Banfield J.F."/>
        </authorList>
    </citation>
    <scope>NUCLEOTIDE SEQUENCE [LARGE SCALE GENOMIC DNA]</scope>
</reference>
<dbReference type="InterPro" id="IPR036397">
    <property type="entry name" value="RNaseH_sf"/>
</dbReference>
<sequence length="152" mass="17068">MKHKFLIHTDGGARGNPGPAAAGVVIDALQQVQGKATAEWKKEYGEYLGEVTNNEAEYRAVILALKKLKHLVGGNKAKDSSVEFHVDSELLAKQLNGEYKIKDKNIQNLFLEIWNLKTDFGEVAFRHILRDKNTEADRIVNQILDVETNKLL</sequence>
<dbReference type="AlphaFoldDB" id="A0A1F8F947"/>
<gene>
    <name evidence="2" type="ORF">A3J46_01595</name>
</gene>
<dbReference type="Proteomes" id="UP000177167">
    <property type="component" value="Unassembled WGS sequence"/>
</dbReference>
<dbReference type="PANTHER" id="PTHR46387:SF2">
    <property type="entry name" value="RIBONUCLEASE HI"/>
    <property type="match status" value="1"/>
</dbReference>
<dbReference type="InterPro" id="IPR002156">
    <property type="entry name" value="RNaseH_domain"/>
</dbReference>
<dbReference type="GO" id="GO:0004523">
    <property type="term" value="F:RNA-DNA hybrid ribonuclease activity"/>
    <property type="evidence" value="ECO:0007669"/>
    <property type="project" value="InterPro"/>
</dbReference>
<name>A0A1F8F947_9BACT</name>
<dbReference type="Pfam" id="PF13456">
    <property type="entry name" value="RVT_3"/>
    <property type="match status" value="1"/>
</dbReference>
<organism evidence="2 3">
    <name type="scientific">Candidatus Yanofskybacteria bacterium RIFCSPHIGHO2_02_FULL_41_11</name>
    <dbReference type="NCBI Taxonomy" id="1802675"/>
    <lineage>
        <taxon>Bacteria</taxon>
        <taxon>Candidatus Yanofskyibacteriota</taxon>
    </lineage>
</organism>
<dbReference type="PROSITE" id="PS50879">
    <property type="entry name" value="RNASE_H_1"/>
    <property type="match status" value="1"/>
</dbReference>